<name>A0A176X8S5_AGRTU</name>
<dbReference type="AlphaFoldDB" id="A0A176X8S5"/>
<protein>
    <recommendedName>
        <fullName evidence="4">Transmembrane protein</fullName>
    </recommendedName>
</protein>
<evidence type="ECO:0000256" key="1">
    <source>
        <dbReference type="SAM" id="Phobius"/>
    </source>
</evidence>
<feature type="transmembrane region" description="Helical" evidence="1">
    <location>
        <begin position="33"/>
        <end position="55"/>
    </location>
</feature>
<dbReference type="Proteomes" id="UP000077098">
    <property type="component" value="Unassembled WGS sequence"/>
</dbReference>
<dbReference type="RefSeq" id="WP_063949349.1">
    <property type="nucleotide sequence ID" value="NZ_LXPS01000022.1"/>
</dbReference>
<feature type="transmembrane region" description="Helical" evidence="1">
    <location>
        <begin position="7"/>
        <end position="27"/>
    </location>
</feature>
<accession>A0A176X8S5</accession>
<evidence type="ECO:0000313" key="3">
    <source>
        <dbReference type="Proteomes" id="UP000077098"/>
    </source>
</evidence>
<feature type="transmembrane region" description="Helical" evidence="1">
    <location>
        <begin position="93"/>
        <end position="114"/>
    </location>
</feature>
<evidence type="ECO:0008006" key="4">
    <source>
        <dbReference type="Google" id="ProtNLM"/>
    </source>
</evidence>
<keyword evidence="1" id="KW-0812">Transmembrane</keyword>
<proteinExistence type="predicted"/>
<reference evidence="2 3" key="1">
    <citation type="submission" date="2016-05" db="EMBL/GenBank/DDBJ databases">
        <authorList>
            <person name="Lavstsen T."/>
            <person name="Jespersen J.S."/>
        </authorList>
    </citation>
    <scope>NUCLEOTIDE SEQUENCE [LARGE SCALE GENOMIC DNA]</scope>
    <source>
        <strain evidence="2 3">KCJ1736</strain>
    </source>
</reference>
<organism evidence="2 3">
    <name type="scientific">Agrobacterium tumefaciens</name>
    <dbReference type="NCBI Taxonomy" id="358"/>
    <lineage>
        <taxon>Bacteria</taxon>
        <taxon>Pseudomonadati</taxon>
        <taxon>Pseudomonadota</taxon>
        <taxon>Alphaproteobacteria</taxon>
        <taxon>Hyphomicrobiales</taxon>
        <taxon>Rhizobiaceae</taxon>
        <taxon>Rhizobium/Agrobacterium group</taxon>
        <taxon>Agrobacterium</taxon>
        <taxon>Agrobacterium tumefaciens complex</taxon>
    </lineage>
</organism>
<keyword evidence="1" id="KW-1133">Transmembrane helix</keyword>
<comment type="caution">
    <text evidence="2">The sequence shown here is derived from an EMBL/GenBank/DDBJ whole genome shotgun (WGS) entry which is preliminary data.</text>
</comment>
<keyword evidence="1" id="KW-0472">Membrane</keyword>
<sequence>MSKISILNAYFGAVLLTAIVVIASWLQHEPATIIFQKSLVAPLFLLAGTGLRAFFPERLDATRGTLATAEFHLLEAAVLAAFLLLVLHPLGDLGQQLTFFAVFVLLVGSAKFLLAMRAKRKIRHHGKRSTHLTDL</sequence>
<feature type="transmembrane region" description="Helical" evidence="1">
    <location>
        <begin position="67"/>
        <end position="87"/>
    </location>
</feature>
<evidence type="ECO:0000313" key="2">
    <source>
        <dbReference type="EMBL" id="OAE43321.1"/>
    </source>
</evidence>
<gene>
    <name evidence="2" type="ORF">A7J57_03305</name>
</gene>
<dbReference type="EMBL" id="LXPS01000022">
    <property type="protein sequence ID" value="OAE43321.1"/>
    <property type="molecule type" value="Genomic_DNA"/>
</dbReference>